<feature type="domain" description="YhfZ helix-turn-helix" evidence="1">
    <location>
        <begin position="27"/>
        <end position="73"/>
    </location>
</feature>
<dbReference type="InterPro" id="IPR032791">
    <property type="entry name" value="YhfZ_C"/>
</dbReference>
<dbReference type="AlphaFoldDB" id="A0A2S6FYJ5"/>
<dbReference type="RefSeq" id="WP_104409622.1">
    <property type="nucleotide sequence ID" value="NZ_PTIS01000005.1"/>
</dbReference>
<gene>
    <name evidence="3" type="ORF">BD821_10549</name>
</gene>
<dbReference type="InterPro" id="IPR041444">
    <property type="entry name" value="HTH_41"/>
</dbReference>
<dbReference type="Pfam" id="PF14503">
    <property type="entry name" value="YhfZ_C"/>
    <property type="match status" value="1"/>
</dbReference>
<name>A0A2S6FYJ5_9CLOT</name>
<dbReference type="EMBL" id="PTIS01000005">
    <property type="protein sequence ID" value="PPK48671.1"/>
    <property type="molecule type" value="Genomic_DNA"/>
</dbReference>
<dbReference type="Pfam" id="PF14502">
    <property type="entry name" value="HTH_41"/>
    <property type="match status" value="1"/>
</dbReference>
<dbReference type="Proteomes" id="UP000239863">
    <property type="component" value="Unassembled WGS sequence"/>
</dbReference>
<accession>A0A2S6FYJ5</accession>
<feature type="domain" description="Uncharacterised protein YhfZ C-terminal" evidence="2">
    <location>
        <begin position="77"/>
        <end position="307"/>
    </location>
</feature>
<proteinExistence type="predicted"/>
<evidence type="ECO:0000259" key="2">
    <source>
        <dbReference type="Pfam" id="PF14503"/>
    </source>
</evidence>
<comment type="caution">
    <text evidence="3">The sequence shown here is derived from an EMBL/GenBank/DDBJ whole genome shotgun (WGS) entry which is preliminary data.</text>
</comment>
<sequence>MNLKEKLMQKNGYVAMTLAKEFVSKDVGDRIDTVATFTERYNTARGTVQSAIKFLQEYKAISFESRGHLGTFITYIDYTKLLEVADIKSILGVMPLPYSKRYEGLATGIYKSSFAKKFPVNLAYMRGARNRLDSLEEGRYDFAVMSCLAAEHYIEKGEPIQIAVNFGTNSFVDNHVLAFNKNFGSEIKDGMRVGIDTSSLDHEIMTLKECAGKKVELVHLLYSQIISNLVNGTIDASISTIDEIRDKKLDVKYKVVSEDYGGKNTQAVLVIHKDREEMRNLILKFLNKEEIIKYQNSVVEEKIIPNY</sequence>
<dbReference type="OrthoDB" id="147067at2"/>
<dbReference type="SUPFAM" id="SSF53850">
    <property type="entry name" value="Periplasmic binding protein-like II"/>
    <property type="match status" value="1"/>
</dbReference>
<reference evidence="3 4" key="1">
    <citation type="submission" date="2018-02" db="EMBL/GenBank/DDBJ databases">
        <title>Genomic Encyclopedia of Archaeal and Bacterial Type Strains, Phase II (KMG-II): from individual species to whole genera.</title>
        <authorList>
            <person name="Goeker M."/>
        </authorList>
    </citation>
    <scope>NUCLEOTIDE SEQUENCE [LARGE SCALE GENOMIC DNA]</scope>
    <source>
        <strain evidence="3 4">DSM 15099</strain>
    </source>
</reference>
<protein>
    <submittedName>
        <fullName evidence="3">Helix-turn-helix protein</fullName>
    </submittedName>
</protein>
<evidence type="ECO:0000313" key="4">
    <source>
        <dbReference type="Proteomes" id="UP000239863"/>
    </source>
</evidence>
<dbReference type="STRING" id="37659.GCA_000703125_01518"/>
<evidence type="ECO:0000313" key="3">
    <source>
        <dbReference type="EMBL" id="PPK48671.1"/>
    </source>
</evidence>
<dbReference type="Gene3D" id="3.40.190.10">
    <property type="entry name" value="Periplasmic binding protein-like II"/>
    <property type="match status" value="2"/>
</dbReference>
<dbReference type="NCBIfam" id="NF041241">
    <property type="entry name" value="YhfZ_full"/>
    <property type="match status" value="1"/>
</dbReference>
<evidence type="ECO:0000259" key="1">
    <source>
        <dbReference type="Pfam" id="PF14502"/>
    </source>
</evidence>
<organism evidence="3 4">
    <name type="scientific">Clostridium algidicarnis DSM 15099</name>
    <dbReference type="NCBI Taxonomy" id="1121295"/>
    <lineage>
        <taxon>Bacteria</taxon>
        <taxon>Bacillati</taxon>
        <taxon>Bacillota</taxon>
        <taxon>Clostridia</taxon>
        <taxon>Eubacteriales</taxon>
        <taxon>Clostridiaceae</taxon>
        <taxon>Clostridium</taxon>
    </lineage>
</organism>